<name>A0AAU8NDK7_9BACL</name>
<evidence type="ECO:0000313" key="8">
    <source>
        <dbReference type="EMBL" id="XCP95135.1"/>
    </source>
</evidence>
<protein>
    <recommendedName>
        <fullName evidence="5">Flagellar hook-associated protein 2</fullName>
        <shortName evidence="5">HAP2</shortName>
    </recommendedName>
    <alternativeName>
        <fullName evidence="5">Flagellar cap protein</fullName>
    </alternativeName>
</protein>
<comment type="subcellular location">
    <subcellularLocation>
        <location evidence="5">Secreted</location>
    </subcellularLocation>
    <subcellularLocation>
        <location evidence="5">Bacterial flagellum</location>
    </subcellularLocation>
</comment>
<evidence type="ECO:0000259" key="7">
    <source>
        <dbReference type="Pfam" id="PF07195"/>
    </source>
</evidence>
<evidence type="ECO:0000256" key="2">
    <source>
        <dbReference type="ARBA" id="ARBA00011255"/>
    </source>
</evidence>
<comment type="function">
    <text evidence="5">Required for morphogenesis and for the elongation of the flagellar filament by facilitating polymerization of the flagellin monomers at the tip of growing filament. Forms a capping structure, which prevents flagellin subunits (transported through the central channel of the flagellum) from leaking out without polymerization at the distal end.</text>
</comment>
<proteinExistence type="inferred from homology"/>
<dbReference type="InterPro" id="IPR010809">
    <property type="entry name" value="FliD_C"/>
</dbReference>
<feature type="domain" description="Flagellar hook-associated protein 2 C-terminal" evidence="7">
    <location>
        <begin position="357"/>
        <end position="622"/>
    </location>
</feature>
<dbReference type="GO" id="GO:0005576">
    <property type="term" value="C:extracellular region"/>
    <property type="evidence" value="ECO:0007669"/>
    <property type="project" value="UniProtKB-SubCell"/>
</dbReference>
<gene>
    <name evidence="8" type="primary">fliD</name>
    <name evidence="8" type="ORF">ABXS70_29300</name>
</gene>
<dbReference type="InterPro" id="IPR003481">
    <property type="entry name" value="FliD_N"/>
</dbReference>
<keyword evidence="3" id="KW-0175">Coiled coil</keyword>
<keyword evidence="5" id="KW-0964">Secreted</keyword>
<dbReference type="GO" id="GO:0009424">
    <property type="term" value="C:bacterial-type flagellum hook"/>
    <property type="evidence" value="ECO:0007669"/>
    <property type="project" value="UniProtKB-UniRule"/>
</dbReference>
<dbReference type="GO" id="GO:0007155">
    <property type="term" value="P:cell adhesion"/>
    <property type="evidence" value="ECO:0007669"/>
    <property type="project" value="InterPro"/>
</dbReference>
<sequence length="633" mass="68736">MVTRVNGFSGMDIESMVKSMMATKRAPLDKINQEKQLLQWQRESYRELSSKLYDFRSNKLITKYGNSTALNANKAIVSGNTDAVKAEATAAASGVEMKVSVTQLAKSATASTSGLGQGVSGSTSLAALEGVDINRMSAVDLEKYLQKGFDIKINGVSFTDKDGKSLFNGMTSISTLVSTINSNAQANAIASYDEITGKLSIASKTGGDDSKITVETPSGGNSIIALFSKKTVIETNGVGSGVTDDKTLADLYKLNGGKDPEPGDPAKTYSFVLNGKTFNFSETDKISDVVNSINADTNMTGTPDANATASFVDGKLTITAVPGKELKMSGGSYEFLSLFKGAKPYTDVAGQLTTTQGQDAKVNVNGEDLQNMKSNTFTLNGVQFTLQGLTKGADNVDNPTIVKNQTDPDKALESIKSFIEDYNTLIKALNSKVDETKYRDFKPLTDEQKKELKETEINSWTEKAKSGLLKNDDIIKSVLSEMRQVITDKLGPLSTLGITTGNYAENGKLVIENEIKLKNMISENPQLALDLFQGPANAPKEGLFNKLADKVGNAIEKIYQRAGTNRYTTDVTSAFRDENIMGRKMKEYNNRILMMQTNLQRTEDRYYRQFAAMEAAMNKMQSQSSSLFSSMGR</sequence>
<dbReference type="Pfam" id="PF07195">
    <property type="entry name" value="FliD_C"/>
    <property type="match status" value="1"/>
</dbReference>
<evidence type="ECO:0000256" key="1">
    <source>
        <dbReference type="ARBA" id="ARBA00009764"/>
    </source>
</evidence>
<evidence type="ECO:0000256" key="3">
    <source>
        <dbReference type="ARBA" id="ARBA00023054"/>
    </source>
</evidence>
<dbReference type="PANTHER" id="PTHR30288:SF0">
    <property type="entry name" value="FLAGELLAR HOOK-ASSOCIATED PROTEIN 2"/>
    <property type="match status" value="1"/>
</dbReference>
<evidence type="ECO:0000259" key="6">
    <source>
        <dbReference type="Pfam" id="PF02465"/>
    </source>
</evidence>
<evidence type="ECO:0000256" key="5">
    <source>
        <dbReference type="RuleBase" id="RU362066"/>
    </source>
</evidence>
<evidence type="ECO:0000256" key="4">
    <source>
        <dbReference type="ARBA" id="ARBA00023143"/>
    </source>
</evidence>
<organism evidence="8">
    <name type="scientific">Paenibacillus sp. AN1007</name>
    <dbReference type="NCBI Taxonomy" id="3151385"/>
    <lineage>
        <taxon>Bacteria</taxon>
        <taxon>Bacillati</taxon>
        <taxon>Bacillota</taxon>
        <taxon>Bacilli</taxon>
        <taxon>Bacillales</taxon>
        <taxon>Paenibacillaceae</taxon>
        <taxon>Paenibacillus</taxon>
    </lineage>
</organism>
<comment type="similarity">
    <text evidence="1 5">Belongs to the FliD family.</text>
</comment>
<dbReference type="GO" id="GO:0009421">
    <property type="term" value="C:bacterial-type flagellum filament cap"/>
    <property type="evidence" value="ECO:0007669"/>
    <property type="project" value="InterPro"/>
</dbReference>
<dbReference type="InterPro" id="IPR040026">
    <property type="entry name" value="FliD"/>
</dbReference>
<dbReference type="AlphaFoldDB" id="A0AAU8NDK7"/>
<dbReference type="EMBL" id="CP159992">
    <property type="protein sequence ID" value="XCP95135.1"/>
    <property type="molecule type" value="Genomic_DNA"/>
</dbReference>
<reference evidence="8" key="1">
    <citation type="submission" date="2024-05" db="EMBL/GenBank/DDBJ databases">
        <title>Draft genome assemblies of 36 bacteria isolated from hibernating arctic ground squirrels.</title>
        <authorList>
            <person name="McKee H."/>
            <person name="Mullen L."/>
            <person name="Drown D.M."/>
            <person name="Duddleston K.N."/>
        </authorList>
    </citation>
    <scope>NUCLEOTIDE SEQUENCE</scope>
    <source>
        <strain evidence="8">AN1007</strain>
    </source>
</reference>
<dbReference type="Pfam" id="PF02465">
    <property type="entry name" value="FliD_N"/>
    <property type="match status" value="1"/>
</dbReference>
<keyword evidence="8" id="KW-0969">Cilium</keyword>
<feature type="domain" description="Flagellar hook-associated protein 2 N-terminal" evidence="6">
    <location>
        <begin position="9"/>
        <end position="107"/>
    </location>
</feature>
<dbReference type="PANTHER" id="PTHR30288">
    <property type="entry name" value="FLAGELLAR CAP/ASSEMBLY PROTEIN FLID"/>
    <property type="match status" value="1"/>
</dbReference>
<dbReference type="RefSeq" id="WP_366292986.1">
    <property type="nucleotide sequence ID" value="NZ_CP159992.1"/>
</dbReference>
<keyword evidence="8" id="KW-0282">Flagellum</keyword>
<comment type="subunit">
    <text evidence="2 5">Homopentamer.</text>
</comment>
<dbReference type="GO" id="GO:0071973">
    <property type="term" value="P:bacterial-type flagellum-dependent cell motility"/>
    <property type="evidence" value="ECO:0007669"/>
    <property type="project" value="TreeGrafter"/>
</dbReference>
<keyword evidence="8" id="KW-0966">Cell projection</keyword>
<keyword evidence="4 5" id="KW-0975">Bacterial flagellum</keyword>
<accession>A0AAU8NDK7</accession>